<feature type="compositionally biased region" description="Polar residues" evidence="5">
    <location>
        <begin position="135"/>
        <end position="150"/>
    </location>
</feature>
<reference evidence="9" key="1">
    <citation type="journal article" date="2014" name="Science">
        <title>Ancient hybridizations among the ancestral genomes of bread wheat.</title>
        <authorList>
            <consortium name="International Wheat Genome Sequencing Consortium,"/>
            <person name="Marcussen T."/>
            <person name="Sandve S.R."/>
            <person name="Heier L."/>
            <person name="Spannagl M."/>
            <person name="Pfeifer M."/>
            <person name="Jakobsen K.S."/>
            <person name="Wulff B.B."/>
            <person name="Steuernagel B."/>
            <person name="Mayer K.F."/>
            <person name="Olsen O.A."/>
        </authorList>
    </citation>
    <scope>NUCLEOTIDE SEQUENCE [LARGE SCALE GENOMIC DNA]</scope>
    <source>
        <strain evidence="9">cv. AL8/78</strain>
    </source>
</reference>
<dbReference type="Pfam" id="PF00989">
    <property type="entry name" value="PAS"/>
    <property type="match status" value="1"/>
</dbReference>
<evidence type="ECO:0000256" key="3">
    <source>
        <dbReference type="ARBA" id="ARBA00022991"/>
    </source>
</evidence>
<dbReference type="Gramene" id="AET3Gv20935900.13">
    <property type="protein sequence ID" value="AET3Gv20935900.13"/>
    <property type="gene ID" value="AET3Gv20935900"/>
</dbReference>
<evidence type="ECO:0000256" key="2">
    <source>
        <dbReference type="ARBA" id="ARBA00022606"/>
    </source>
</evidence>
<reference evidence="9" key="2">
    <citation type="journal article" date="2017" name="Nat. Plants">
        <title>The Aegilops tauschii genome reveals multiple impacts of transposons.</title>
        <authorList>
            <person name="Zhao G."/>
            <person name="Zou C."/>
            <person name="Li K."/>
            <person name="Wang K."/>
            <person name="Li T."/>
            <person name="Gao L."/>
            <person name="Zhang X."/>
            <person name="Wang H."/>
            <person name="Yang Z."/>
            <person name="Liu X."/>
            <person name="Jiang W."/>
            <person name="Mao L."/>
            <person name="Kong X."/>
            <person name="Jiao Y."/>
            <person name="Jia J."/>
        </authorList>
    </citation>
    <scope>NUCLEOTIDE SEQUENCE [LARGE SCALE GENOMIC DNA]</scope>
    <source>
        <strain evidence="9">cv. AL8/78</strain>
    </source>
</reference>
<keyword evidence="3" id="KW-0157">Chromophore</keyword>
<dbReference type="PROSITE" id="PS50112">
    <property type="entry name" value="PAS"/>
    <property type="match status" value="1"/>
</dbReference>
<dbReference type="PROSITE" id="PS50113">
    <property type="entry name" value="PAC"/>
    <property type="match status" value="1"/>
</dbReference>
<evidence type="ECO:0000259" key="6">
    <source>
        <dbReference type="PROSITE" id="PS50112"/>
    </source>
</evidence>
<dbReference type="AlphaFoldDB" id="A0A453GA88"/>
<feature type="region of interest" description="Disordered" evidence="5">
    <location>
        <begin position="111"/>
        <end position="150"/>
    </location>
</feature>
<dbReference type="CDD" id="cd00130">
    <property type="entry name" value="PAS"/>
    <property type="match status" value="1"/>
</dbReference>
<feature type="domain" description="PAS" evidence="6">
    <location>
        <begin position="1"/>
        <end position="60"/>
    </location>
</feature>
<dbReference type="InterPro" id="IPR000014">
    <property type="entry name" value="PAS"/>
</dbReference>
<dbReference type="GO" id="GO:0009881">
    <property type="term" value="F:photoreceptor activity"/>
    <property type="evidence" value="ECO:0007669"/>
    <property type="project" value="UniProtKB-KW"/>
</dbReference>
<dbReference type="InterPro" id="IPR013767">
    <property type="entry name" value="PAS_fold"/>
</dbReference>
<dbReference type="GO" id="GO:0006355">
    <property type="term" value="P:regulation of DNA-templated transcription"/>
    <property type="evidence" value="ECO:0007669"/>
    <property type="project" value="InterPro"/>
</dbReference>
<keyword evidence="2" id="KW-0716">Sensory transduction</keyword>
<dbReference type="NCBIfam" id="TIGR00229">
    <property type="entry name" value="sensory_box"/>
    <property type="match status" value="1"/>
</dbReference>
<feature type="compositionally biased region" description="Polar residues" evidence="5">
    <location>
        <begin position="111"/>
        <end position="128"/>
    </location>
</feature>
<feature type="domain" description="PAC" evidence="7">
    <location>
        <begin position="62"/>
        <end position="114"/>
    </location>
</feature>
<keyword evidence="9" id="KW-1185">Reference proteome</keyword>
<dbReference type="Proteomes" id="UP000015105">
    <property type="component" value="Chromosome 3D"/>
</dbReference>
<evidence type="ECO:0000256" key="4">
    <source>
        <dbReference type="ARBA" id="ARBA00023170"/>
    </source>
</evidence>
<dbReference type="EnsemblPlants" id="AET3Gv20935900.13">
    <property type="protein sequence ID" value="AET3Gv20935900.13"/>
    <property type="gene ID" value="AET3Gv20935900"/>
</dbReference>
<evidence type="ECO:0000256" key="5">
    <source>
        <dbReference type="SAM" id="MobiDB-lite"/>
    </source>
</evidence>
<evidence type="ECO:0008006" key="10">
    <source>
        <dbReference type="Google" id="ProtNLM"/>
    </source>
</evidence>
<evidence type="ECO:0000256" key="1">
    <source>
        <dbReference type="ARBA" id="ARBA00022543"/>
    </source>
</evidence>
<keyword evidence="4" id="KW-0675">Receptor</keyword>
<dbReference type="InterPro" id="IPR000700">
    <property type="entry name" value="PAS-assoc_C"/>
</dbReference>
<organism evidence="8 9">
    <name type="scientific">Aegilops tauschii subsp. strangulata</name>
    <name type="common">Goatgrass</name>
    <dbReference type="NCBI Taxonomy" id="200361"/>
    <lineage>
        <taxon>Eukaryota</taxon>
        <taxon>Viridiplantae</taxon>
        <taxon>Streptophyta</taxon>
        <taxon>Embryophyta</taxon>
        <taxon>Tracheophyta</taxon>
        <taxon>Spermatophyta</taxon>
        <taxon>Magnoliopsida</taxon>
        <taxon>Liliopsida</taxon>
        <taxon>Poales</taxon>
        <taxon>Poaceae</taxon>
        <taxon>BOP clade</taxon>
        <taxon>Pooideae</taxon>
        <taxon>Triticodae</taxon>
        <taxon>Triticeae</taxon>
        <taxon>Triticinae</taxon>
        <taxon>Aegilops</taxon>
    </lineage>
</organism>
<evidence type="ECO:0000313" key="9">
    <source>
        <dbReference type="Proteomes" id="UP000015105"/>
    </source>
</evidence>
<evidence type="ECO:0000259" key="7">
    <source>
        <dbReference type="PROSITE" id="PS50113"/>
    </source>
</evidence>
<dbReference type="SUPFAM" id="SSF55785">
    <property type="entry name" value="PYP-like sensor domain (PAS domain)"/>
    <property type="match status" value="1"/>
</dbReference>
<sequence length="460" mass="51515">GQAVHVIAPDGKFLYWSRYSEHMFGYSASEAIGRNAVELIVHPTDYDAAQIVIQKIFRGKCWRGKFPVKNKSGERFLILIHNSPLYDDDGSLVGLIGLSLDVRTLEEIFSPSGSAESYPSTRKSQFHANNRPKSDSLNKGSLHSQQPVRSTTTSKIVTWVTSVTSRVRSRIRTCQNDDKQYGSDCEGQYSALDLQAELAISEEKTPSGDVMHRVFVDKSCKTSSDDSGEGKVGFHKIFNAKAEALLAKKGILPWKGHEIDGGSGKNNMNSIQLHDKQENDQNHQRVAVLEPFIIPACQNSEYTWASKYEVSGSWWDFNINSVSSMRSTGSTNSSGIETVDYEADCLDYEILWEDLVIGEQVGQGSYFSLCNYSICRHSDLLLTCTSNNLVLGIGIACNRKNYLSCLFFVSNSYYACILIAHRHSPDQLFVSKIPRSSCFLIKSCVFSSYRWHNPDQLCFF</sequence>
<dbReference type="Gene3D" id="3.30.450.20">
    <property type="entry name" value="PAS domain"/>
    <property type="match status" value="1"/>
</dbReference>
<name>A0A453GA88_AEGTS</name>
<reference evidence="8" key="4">
    <citation type="submission" date="2019-03" db="UniProtKB">
        <authorList>
            <consortium name="EnsemblPlants"/>
        </authorList>
    </citation>
    <scope>IDENTIFICATION</scope>
</reference>
<keyword evidence="1" id="KW-0600">Photoreceptor protein</keyword>
<reference evidence="8" key="3">
    <citation type="journal article" date="2017" name="Nature">
        <title>Genome sequence of the progenitor of the wheat D genome Aegilops tauschii.</title>
        <authorList>
            <person name="Luo M.C."/>
            <person name="Gu Y.Q."/>
            <person name="Puiu D."/>
            <person name="Wang H."/>
            <person name="Twardziok S.O."/>
            <person name="Deal K.R."/>
            <person name="Huo N."/>
            <person name="Zhu T."/>
            <person name="Wang L."/>
            <person name="Wang Y."/>
            <person name="McGuire P.E."/>
            <person name="Liu S."/>
            <person name="Long H."/>
            <person name="Ramasamy R.K."/>
            <person name="Rodriguez J.C."/>
            <person name="Van S.L."/>
            <person name="Yuan L."/>
            <person name="Wang Z."/>
            <person name="Xia Z."/>
            <person name="Xiao L."/>
            <person name="Anderson O.D."/>
            <person name="Ouyang S."/>
            <person name="Liang Y."/>
            <person name="Zimin A.V."/>
            <person name="Pertea G."/>
            <person name="Qi P."/>
            <person name="Bennetzen J.L."/>
            <person name="Dai X."/>
            <person name="Dawson M.W."/>
            <person name="Muller H.G."/>
            <person name="Kugler K."/>
            <person name="Rivarola-Duarte L."/>
            <person name="Spannagl M."/>
            <person name="Mayer K.F.X."/>
            <person name="Lu F.H."/>
            <person name="Bevan M.W."/>
            <person name="Leroy P."/>
            <person name="Li P."/>
            <person name="You F.M."/>
            <person name="Sun Q."/>
            <person name="Liu Z."/>
            <person name="Lyons E."/>
            <person name="Wicker T."/>
            <person name="Salzberg S.L."/>
            <person name="Devos K.M."/>
            <person name="Dvorak J."/>
        </authorList>
    </citation>
    <scope>NUCLEOTIDE SEQUENCE [LARGE SCALE GENOMIC DNA]</scope>
    <source>
        <strain evidence="8">cv. AL8/78</strain>
    </source>
</reference>
<evidence type="ECO:0000313" key="8">
    <source>
        <dbReference type="EnsemblPlants" id="AET3Gv20935900.13"/>
    </source>
</evidence>
<reference evidence="8" key="5">
    <citation type="journal article" date="2021" name="G3 (Bethesda)">
        <title>Aegilops tauschii genome assembly Aet v5.0 features greater sequence contiguity and improved annotation.</title>
        <authorList>
            <person name="Wang L."/>
            <person name="Zhu T."/>
            <person name="Rodriguez J.C."/>
            <person name="Deal K.R."/>
            <person name="Dubcovsky J."/>
            <person name="McGuire P.E."/>
            <person name="Lux T."/>
            <person name="Spannagl M."/>
            <person name="Mayer K.F.X."/>
            <person name="Baldrich P."/>
            <person name="Meyers B.C."/>
            <person name="Huo N."/>
            <person name="Gu Y.Q."/>
            <person name="Zhou H."/>
            <person name="Devos K.M."/>
            <person name="Bennetzen J.L."/>
            <person name="Unver T."/>
            <person name="Budak H."/>
            <person name="Gulick P.J."/>
            <person name="Galiba G."/>
            <person name="Kalapos B."/>
            <person name="Nelson D.R."/>
            <person name="Li P."/>
            <person name="You F.M."/>
            <person name="Luo M.C."/>
            <person name="Dvorak J."/>
        </authorList>
    </citation>
    <scope>NUCLEOTIDE SEQUENCE [LARGE SCALE GENOMIC DNA]</scope>
    <source>
        <strain evidence="8">cv. AL8/78</strain>
    </source>
</reference>
<accession>A0A453GA88</accession>
<dbReference type="InterPro" id="IPR035965">
    <property type="entry name" value="PAS-like_dom_sf"/>
</dbReference>
<proteinExistence type="predicted"/>
<protein>
    <recommendedName>
        <fullName evidence="10">PAS domain-containing protein</fullName>
    </recommendedName>
</protein>